<dbReference type="WBParaSite" id="HPBE_0000393301-mRNA-1">
    <property type="protein sequence ID" value="HPBE_0000393301-mRNA-1"/>
    <property type="gene ID" value="HPBE_0000393301"/>
</dbReference>
<name>A0A183FCP1_HELPZ</name>
<proteinExistence type="predicted"/>
<evidence type="ECO:0000313" key="4">
    <source>
        <dbReference type="WBParaSite" id="HPBE_0000393301-mRNA-1"/>
    </source>
</evidence>
<evidence type="ECO:0000313" key="2">
    <source>
        <dbReference type="EMBL" id="VDO52015.1"/>
    </source>
</evidence>
<feature type="region of interest" description="Disordered" evidence="1">
    <location>
        <begin position="56"/>
        <end position="84"/>
    </location>
</feature>
<feature type="compositionally biased region" description="Low complexity" evidence="1">
    <location>
        <begin position="65"/>
        <end position="76"/>
    </location>
</feature>
<dbReference type="Proteomes" id="UP000050761">
    <property type="component" value="Unassembled WGS sequence"/>
</dbReference>
<sequence>MCLDEEALQKVLRLAYDKYLDWIEFVCMTEGNRKHEKIDAFSFELTYKLKKELAEEQKGKPSTRAQQHSQLQQALHCWRKTDPT</sequence>
<accession>A0A3P7ZR70</accession>
<evidence type="ECO:0000256" key="1">
    <source>
        <dbReference type="SAM" id="MobiDB-lite"/>
    </source>
</evidence>
<dbReference type="AlphaFoldDB" id="A0A183FCP1"/>
<reference evidence="2 3" key="1">
    <citation type="submission" date="2018-11" db="EMBL/GenBank/DDBJ databases">
        <authorList>
            <consortium name="Pathogen Informatics"/>
        </authorList>
    </citation>
    <scope>NUCLEOTIDE SEQUENCE [LARGE SCALE GENOMIC DNA]</scope>
</reference>
<accession>A0A183FCP1</accession>
<protein>
    <submittedName>
        <fullName evidence="2 4">Uncharacterized protein</fullName>
    </submittedName>
</protein>
<evidence type="ECO:0000313" key="3">
    <source>
        <dbReference type="Proteomes" id="UP000050761"/>
    </source>
</evidence>
<organism evidence="3 4">
    <name type="scientific">Heligmosomoides polygyrus</name>
    <name type="common">Parasitic roundworm</name>
    <dbReference type="NCBI Taxonomy" id="6339"/>
    <lineage>
        <taxon>Eukaryota</taxon>
        <taxon>Metazoa</taxon>
        <taxon>Ecdysozoa</taxon>
        <taxon>Nematoda</taxon>
        <taxon>Chromadorea</taxon>
        <taxon>Rhabditida</taxon>
        <taxon>Rhabditina</taxon>
        <taxon>Rhabditomorpha</taxon>
        <taxon>Strongyloidea</taxon>
        <taxon>Heligmosomidae</taxon>
        <taxon>Heligmosomoides</taxon>
    </lineage>
</organism>
<reference evidence="4" key="2">
    <citation type="submission" date="2019-09" db="UniProtKB">
        <authorList>
            <consortium name="WormBaseParasite"/>
        </authorList>
    </citation>
    <scope>IDENTIFICATION</scope>
</reference>
<gene>
    <name evidence="2" type="ORF">HPBE_LOCUS3934</name>
</gene>
<keyword evidence="3" id="KW-1185">Reference proteome</keyword>
<dbReference type="EMBL" id="UZAH01020456">
    <property type="protein sequence ID" value="VDO52015.1"/>
    <property type="molecule type" value="Genomic_DNA"/>
</dbReference>